<dbReference type="GO" id="GO:0102559">
    <property type="term" value="F:peptide chain release factor N(5)-glutamine methyltransferase activity"/>
    <property type="evidence" value="ECO:0007669"/>
    <property type="project" value="UniProtKB-EC"/>
</dbReference>
<evidence type="ECO:0000256" key="5">
    <source>
        <dbReference type="HAMAP-Rule" id="MF_02126"/>
    </source>
</evidence>
<evidence type="ECO:0000259" key="7">
    <source>
        <dbReference type="Pfam" id="PF17827"/>
    </source>
</evidence>
<dbReference type="FunFam" id="3.40.50.150:FF:000053">
    <property type="entry name" value="Release factor glutamine methyltransferase"/>
    <property type="match status" value="1"/>
</dbReference>
<evidence type="ECO:0000256" key="1">
    <source>
        <dbReference type="ARBA" id="ARBA00022603"/>
    </source>
</evidence>
<feature type="binding site" evidence="5">
    <location>
        <position position="144"/>
    </location>
    <ligand>
        <name>S-adenosyl-L-methionine</name>
        <dbReference type="ChEBI" id="CHEBI:59789"/>
    </ligand>
</feature>
<comment type="function">
    <text evidence="5">Methylates the class 1 translation termination release factors RF1/PrfA and RF2/PrfB on the glutamine residue of the universally conserved GGQ motif.</text>
</comment>
<evidence type="ECO:0000256" key="4">
    <source>
        <dbReference type="ARBA" id="ARBA00048391"/>
    </source>
</evidence>
<dbReference type="CDD" id="cd02440">
    <property type="entry name" value="AdoMet_MTases"/>
    <property type="match status" value="1"/>
</dbReference>
<dbReference type="InterPro" id="IPR007848">
    <property type="entry name" value="Small_mtfrase_dom"/>
</dbReference>
<dbReference type="PANTHER" id="PTHR18895:SF74">
    <property type="entry name" value="MTRF1L RELEASE FACTOR GLUTAMINE METHYLTRANSFERASE"/>
    <property type="match status" value="1"/>
</dbReference>
<feature type="binding site" evidence="5">
    <location>
        <begin position="121"/>
        <end position="125"/>
    </location>
    <ligand>
        <name>S-adenosyl-L-methionine</name>
        <dbReference type="ChEBI" id="CHEBI:59789"/>
    </ligand>
</feature>
<comment type="similarity">
    <text evidence="5">Belongs to the protein N5-glutamine methyltransferase family. PrmC subfamily.</text>
</comment>
<feature type="binding site" evidence="5">
    <location>
        <begin position="187"/>
        <end position="190"/>
    </location>
    <ligand>
        <name>substrate</name>
    </ligand>
</feature>
<proteinExistence type="inferred from homology"/>
<keyword evidence="2 5" id="KW-0808">Transferase</keyword>
<gene>
    <name evidence="5" type="primary">prmC</name>
    <name evidence="8" type="ORF">OM33_17985</name>
</gene>
<keyword evidence="3 5" id="KW-0949">S-adenosyl-L-methionine</keyword>
<dbReference type="PROSITE" id="PS00092">
    <property type="entry name" value="N6_MTASE"/>
    <property type="match status" value="1"/>
</dbReference>
<dbReference type="SUPFAM" id="SSF53335">
    <property type="entry name" value="S-adenosyl-L-methionine-dependent methyltransferases"/>
    <property type="match status" value="1"/>
</dbReference>
<dbReference type="InterPro" id="IPR004556">
    <property type="entry name" value="HemK-like"/>
</dbReference>
<dbReference type="OrthoDB" id="9800643at2"/>
<keyword evidence="1 5" id="KW-0489">Methyltransferase</keyword>
<dbReference type="HOGENOM" id="CLU_018398_3_0_6"/>
<dbReference type="PANTHER" id="PTHR18895">
    <property type="entry name" value="HEMK METHYLTRANSFERASE"/>
    <property type="match status" value="1"/>
</dbReference>
<evidence type="ECO:0000256" key="2">
    <source>
        <dbReference type="ARBA" id="ARBA00022679"/>
    </source>
</evidence>
<evidence type="ECO:0000259" key="6">
    <source>
        <dbReference type="Pfam" id="PF05175"/>
    </source>
</evidence>
<dbReference type="EC" id="2.1.1.297" evidence="5"/>
<dbReference type="NCBIfam" id="TIGR03534">
    <property type="entry name" value="RF_mod_PrmC"/>
    <property type="match status" value="1"/>
</dbReference>
<dbReference type="Gene3D" id="3.40.50.150">
    <property type="entry name" value="Vaccinia Virus protein VP39"/>
    <property type="match status" value="1"/>
</dbReference>
<name>A0A0A7EK93_9GAMM</name>
<evidence type="ECO:0000256" key="3">
    <source>
        <dbReference type="ARBA" id="ARBA00022691"/>
    </source>
</evidence>
<feature type="domain" description="Methyltransferase small" evidence="6">
    <location>
        <begin position="106"/>
        <end position="195"/>
    </location>
</feature>
<dbReference type="KEGG" id="pseo:OM33_17985"/>
<dbReference type="eggNOG" id="COG2890">
    <property type="taxonomic scope" value="Bacteria"/>
</dbReference>
<feature type="binding site" evidence="5">
    <location>
        <position position="172"/>
    </location>
    <ligand>
        <name>S-adenosyl-L-methionine</name>
        <dbReference type="ChEBI" id="CHEBI:59789"/>
    </ligand>
</feature>
<keyword evidence="9" id="KW-1185">Reference proteome</keyword>
<comment type="catalytic activity">
    <reaction evidence="4 5">
        <text>L-glutaminyl-[peptide chain release factor] + S-adenosyl-L-methionine = N(5)-methyl-L-glutaminyl-[peptide chain release factor] + S-adenosyl-L-homocysteine + H(+)</text>
        <dbReference type="Rhea" id="RHEA:42896"/>
        <dbReference type="Rhea" id="RHEA-COMP:10271"/>
        <dbReference type="Rhea" id="RHEA-COMP:10272"/>
        <dbReference type="ChEBI" id="CHEBI:15378"/>
        <dbReference type="ChEBI" id="CHEBI:30011"/>
        <dbReference type="ChEBI" id="CHEBI:57856"/>
        <dbReference type="ChEBI" id="CHEBI:59789"/>
        <dbReference type="ChEBI" id="CHEBI:61891"/>
        <dbReference type="EC" id="2.1.1.297"/>
    </reaction>
</comment>
<dbReference type="InterPro" id="IPR019874">
    <property type="entry name" value="RF_methyltr_PrmC"/>
</dbReference>
<dbReference type="EMBL" id="CP009889">
    <property type="protein sequence ID" value="AIY66973.1"/>
    <property type="molecule type" value="Genomic_DNA"/>
</dbReference>
<dbReference type="GO" id="GO:0003676">
    <property type="term" value="F:nucleic acid binding"/>
    <property type="evidence" value="ECO:0007669"/>
    <property type="project" value="InterPro"/>
</dbReference>
<dbReference type="InterPro" id="IPR029063">
    <property type="entry name" value="SAM-dependent_MTases_sf"/>
</dbReference>
<organism evidence="8 9">
    <name type="scientific">Pseudoalteromonas piratica</name>
    <dbReference type="NCBI Taxonomy" id="1348114"/>
    <lineage>
        <taxon>Bacteria</taxon>
        <taxon>Pseudomonadati</taxon>
        <taxon>Pseudomonadota</taxon>
        <taxon>Gammaproteobacteria</taxon>
        <taxon>Alteromonadales</taxon>
        <taxon>Pseudoalteromonadaceae</taxon>
        <taxon>Pseudoalteromonas</taxon>
    </lineage>
</organism>
<dbReference type="HAMAP" id="MF_02126">
    <property type="entry name" value="RF_methyltr_PrmC"/>
    <property type="match status" value="1"/>
</dbReference>
<dbReference type="Proteomes" id="UP000030341">
    <property type="component" value="Chromosome 2"/>
</dbReference>
<protein>
    <recommendedName>
        <fullName evidence="5">Release factor glutamine methyltransferase</fullName>
        <shortName evidence="5">RF MTase</shortName>
        <ecNumber evidence="5">2.1.1.297</ecNumber>
    </recommendedName>
    <alternativeName>
        <fullName evidence="5">N5-glutamine methyltransferase PrmC</fullName>
    </alternativeName>
    <alternativeName>
        <fullName evidence="5">Protein-(glutamine-N5) MTase PrmC</fullName>
    </alternativeName>
    <alternativeName>
        <fullName evidence="5">Protein-glutamine N-methyltransferase PrmC</fullName>
    </alternativeName>
</protein>
<dbReference type="Pfam" id="PF05175">
    <property type="entry name" value="MTS"/>
    <property type="match status" value="1"/>
</dbReference>
<dbReference type="Gene3D" id="1.10.8.10">
    <property type="entry name" value="DNA helicase RuvA subunit, C-terminal domain"/>
    <property type="match status" value="1"/>
</dbReference>
<evidence type="ECO:0000313" key="8">
    <source>
        <dbReference type="EMBL" id="AIY66973.1"/>
    </source>
</evidence>
<reference evidence="8 9" key="1">
    <citation type="submission" date="2014-11" db="EMBL/GenBank/DDBJ databases">
        <title>Complete Genome Sequence of Pseudoalteromonas sp. Strain OCN003 Isolated from Kaneohe Bay, Oahu, Hawaii.</title>
        <authorList>
            <person name="Beurmann S."/>
            <person name="Videau P."/>
            <person name="Ushijima B."/>
            <person name="Smith A.M."/>
            <person name="Aeby G.S."/>
            <person name="Callahan S.M."/>
            <person name="Belcaid M."/>
        </authorList>
    </citation>
    <scope>NUCLEOTIDE SEQUENCE [LARGE SCALE GENOMIC DNA]</scope>
    <source>
        <strain evidence="8 9">OCN003</strain>
    </source>
</reference>
<dbReference type="GO" id="GO:0032259">
    <property type="term" value="P:methylation"/>
    <property type="evidence" value="ECO:0007669"/>
    <property type="project" value="UniProtKB-KW"/>
</dbReference>
<sequence length="282" mass="31472">MSNYSLSQALAFGASALTPSSESPKLDAEVLLLATINRSRTYLFTWPEKELSDEQQARFLSFIEQRSQGKPVAHITQYREFWSLNFKVSPATLIPRPDTETLVELALDKAINKQGKLLDLGTGTGAIALSLASELPDWQVTAVDYQLDAVLLANENKSQLGITNAEMLQSDWFSALAGEKFDLIVSNPPYIDPQDPHLQQGDVRFEPLSALIAEKKGMADLEFIITKSREYLNESGWLLLEHGYDQGQLVRDFFAKMAYKVITTEKDLGGNDRVTLAQWAPE</sequence>
<evidence type="ECO:0000313" key="9">
    <source>
        <dbReference type="Proteomes" id="UP000030341"/>
    </source>
</evidence>
<dbReference type="NCBIfam" id="TIGR00536">
    <property type="entry name" value="hemK_fam"/>
    <property type="match status" value="1"/>
</dbReference>
<dbReference type="Pfam" id="PF17827">
    <property type="entry name" value="PrmC_N"/>
    <property type="match status" value="1"/>
</dbReference>
<dbReference type="InterPro" id="IPR040758">
    <property type="entry name" value="PrmC_N"/>
</dbReference>
<accession>A0A0A7EK93</accession>
<dbReference type="InterPro" id="IPR002052">
    <property type="entry name" value="DNA_methylase_N6_adenine_CS"/>
</dbReference>
<dbReference type="RefSeq" id="WP_040135643.1">
    <property type="nucleotide sequence ID" value="NZ_CP009889.1"/>
</dbReference>
<dbReference type="STRING" id="1348114.OM33_17985"/>
<dbReference type="InterPro" id="IPR050320">
    <property type="entry name" value="N5-glutamine_MTase"/>
</dbReference>
<dbReference type="AlphaFoldDB" id="A0A0A7EK93"/>
<feature type="binding site" evidence="5">
    <location>
        <position position="187"/>
    </location>
    <ligand>
        <name>S-adenosyl-L-methionine</name>
        <dbReference type="ChEBI" id="CHEBI:59789"/>
    </ligand>
</feature>
<feature type="domain" description="Release factor glutamine methyltransferase N-terminal" evidence="7">
    <location>
        <begin position="8"/>
        <end position="76"/>
    </location>
</feature>